<sequence length="292" mass="32782">MVRDTSTSRNNGWLFMNCLKLLSLAAVVLLSNVALSEEKSVLELAPGYYEGIFKDYLDYKTLVIDVEGNYALVTSKMASGFRLAKALRFSRDDVVCSDSSCIISISRGEDDKRPVQILMRPSVLGWDVVESRTIGAGETVHYSYELQSNNKTPIPAQFFNSYKSLSEPTSPNNDRYAVSGSVYIGYSEGDGSPNLIVVEFQGDNKALVQSFVNDMESTKQAEYNVERMSSPTNGRILTQNNSYSGSHIYLYELLEHKLIEGFDLWIAKDGSALQTRRIKLIRVNPHLKELRR</sequence>
<name>A0A7Z6ZT39_9GAMM</name>
<dbReference type="Proteomes" id="UP000287766">
    <property type="component" value="Unassembled WGS sequence"/>
</dbReference>
<reference evidence="2" key="1">
    <citation type="journal article" date="2018" name="Front. Microbiol.">
        <title>Genome-Based Analysis Reveals the Taxonomy and Diversity of the Family Idiomarinaceae.</title>
        <authorList>
            <person name="Liu Y."/>
            <person name="Lai Q."/>
            <person name="Shao Z."/>
        </authorList>
    </citation>
    <scope>NUCLEOTIDE SEQUENCE [LARGE SCALE GENOMIC DNA]</scope>
    <source>
        <strain evidence="2">KYW314</strain>
    </source>
</reference>
<organism evidence="1 2">
    <name type="scientific">Pseudidiomarina aestuarii</name>
    <dbReference type="NCBI Taxonomy" id="624146"/>
    <lineage>
        <taxon>Bacteria</taxon>
        <taxon>Pseudomonadati</taxon>
        <taxon>Pseudomonadota</taxon>
        <taxon>Gammaproteobacteria</taxon>
        <taxon>Alteromonadales</taxon>
        <taxon>Idiomarinaceae</taxon>
        <taxon>Pseudidiomarina</taxon>
    </lineage>
</organism>
<keyword evidence="2" id="KW-1185">Reference proteome</keyword>
<protein>
    <submittedName>
        <fullName evidence="1">Uncharacterized protein</fullName>
    </submittedName>
</protein>
<comment type="caution">
    <text evidence="1">The sequence shown here is derived from an EMBL/GenBank/DDBJ whole genome shotgun (WGS) entry which is preliminary data.</text>
</comment>
<evidence type="ECO:0000313" key="1">
    <source>
        <dbReference type="EMBL" id="RUO40796.1"/>
    </source>
</evidence>
<accession>A0A7Z6ZT39</accession>
<dbReference type="EMBL" id="PIPR01000001">
    <property type="protein sequence ID" value="RUO40796.1"/>
    <property type="molecule type" value="Genomic_DNA"/>
</dbReference>
<dbReference type="AlphaFoldDB" id="A0A7Z6ZT39"/>
<gene>
    <name evidence="1" type="ORF">CWE22_00930</name>
</gene>
<evidence type="ECO:0000313" key="2">
    <source>
        <dbReference type="Proteomes" id="UP000287766"/>
    </source>
</evidence>
<proteinExistence type="predicted"/>